<accession>A0ABU7L1Q3</accession>
<proteinExistence type="predicted"/>
<feature type="transmembrane region" description="Helical" evidence="2">
    <location>
        <begin position="80"/>
        <end position="105"/>
    </location>
</feature>
<evidence type="ECO:0000313" key="3">
    <source>
        <dbReference type="EMBL" id="MEE2054822.1"/>
    </source>
</evidence>
<dbReference type="EMBL" id="JAUUCC010000131">
    <property type="protein sequence ID" value="MEE2054822.1"/>
    <property type="molecule type" value="Genomic_DNA"/>
</dbReference>
<keyword evidence="2" id="KW-0812">Transmembrane</keyword>
<feature type="transmembrane region" description="Helical" evidence="2">
    <location>
        <begin position="125"/>
        <end position="149"/>
    </location>
</feature>
<sequence>MSENWQPGPGDPYGDPYAGQPHPQGDPYGNPYPQQPGGYGDPAGYPPPPGGYGGPAAGHAHGMEPYSAPYQEAPPSQTSAIAALVVSILLVVTCCGFLGVIGLVFSALSLTEKVDREKARRHLRYAWISNGVILAIMAVLACLIGFAVATSET</sequence>
<dbReference type="Proteomes" id="UP001348641">
    <property type="component" value="Unassembled WGS sequence"/>
</dbReference>
<evidence type="ECO:0000256" key="2">
    <source>
        <dbReference type="SAM" id="Phobius"/>
    </source>
</evidence>
<keyword evidence="2" id="KW-1133">Transmembrane helix</keyword>
<evidence type="ECO:0000256" key="1">
    <source>
        <dbReference type="SAM" id="MobiDB-lite"/>
    </source>
</evidence>
<feature type="compositionally biased region" description="Low complexity" evidence="1">
    <location>
        <begin position="1"/>
        <end position="36"/>
    </location>
</feature>
<gene>
    <name evidence="3" type="ORF">Q8A49_30430</name>
</gene>
<evidence type="ECO:0000313" key="4">
    <source>
        <dbReference type="Proteomes" id="UP001348641"/>
    </source>
</evidence>
<dbReference type="RefSeq" id="WP_330161641.1">
    <property type="nucleotide sequence ID" value="NZ_BAAAJA010000018.1"/>
</dbReference>
<protein>
    <submittedName>
        <fullName evidence="3">DUF4190 domain-containing protein</fullName>
    </submittedName>
</protein>
<organism evidence="3 4">
    <name type="scientific">Nocardiopsis tropica</name>
    <dbReference type="NCBI Taxonomy" id="109330"/>
    <lineage>
        <taxon>Bacteria</taxon>
        <taxon>Bacillati</taxon>
        <taxon>Actinomycetota</taxon>
        <taxon>Actinomycetes</taxon>
        <taxon>Streptosporangiales</taxon>
        <taxon>Nocardiopsidaceae</taxon>
        <taxon>Nocardiopsis</taxon>
    </lineage>
</organism>
<feature type="region of interest" description="Disordered" evidence="1">
    <location>
        <begin position="1"/>
        <end position="58"/>
    </location>
</feature>
<comment type="caution">
    <text evidence="3">The sequence shown here is derived from an EMBL/GenBank/DDBJ whole genome shotgun (WGS) entry which is preliminary data.</text>
</comment>
<reference evidence="3 4" key="1">
    <citation type="submission" date="2023-07" db="EMBL/GenBank/DDBJ databases">
        <authorList>
            <person name="Girao M."/>
            <person name="Carvalho M.F."/>
        </authorList>
    </citation>
    <scope>NUCLEOTIDE SEQUENCE [LARGE SCALE GENOMIC DNA]</scope>
    <source>
        <strain evidence="3 4">66/93</strain>
    </source>
</reference>
<name>A0ABU7L1Q3_9ACTN</name>
<keyword evidence="2" id="KW-0472">Membrane</keyword>